<dbReference type="EMBL" id="JAULSR010000001">
    <property type="protein sequence ID" value="KAK0637150.1"/>
    <property type="molecule type" value="Genomic_DNA"/>
</dbReference>
<accession>A0AA39XP12</accession>
<dbReference type="AlphaFoldDB" id="A0AA39XP12"/>
<evidence type="ECO:0000313" key="2">
    <source>
        <dbReference type="EMBL" id="KAK0637150.1"/>
    </source>
</evidence>
<reference evidence="2" key="1">
    <citation type="submission" date="2023-06" db="EMBL/GenBank/DDBJ databases">
        <title>Genome-scale phylogeny and comparative genomics of the fungal order Sordariales.</title>
        <authorList>
            <consortium name="Lawrence Berkeley National Laboratory"/>
            <person name="Hensen N."/>
            <person name="Bonometti L."/>
            <person name="Westerberg I."/>
            <person name="Brannstrom I.O."/>
            <person name="Guillou S."/>
            <person name="Cros-Aarteil S."/>
            <person name="Calhoun S."/>
            <person name="Haridas S."/>
            <person name="Kuo A."/>
            <person name="Mondo S."/>
            <person name="Pangilinan J."/>
            <person name="Riley R."/>
            <person name="LaButti K."/>
            <person name="Andreopoulos B."/>
            <person name="Lipzen A."/>
            <person name="Chen C."/>
            <person name="Yanf M."/>
            <person name="Daum C."/>
            <person name="Ng V."/>
            <person name="Clum A."/>
            <person name="Steindorff A."/>
            <person name="Ohm R."/>
            <person name="Martin F."/>
            <person name="Silar P."/>
            <person name="Natvig D."/>
            <person name="Lalanne C."/>
            <person name="Gautier V."/>
            <person name="Ament-velasquez S.L."/>
            <person name="Kruys A."/>
            <person name="Hutchinson M.I."/>
            <person name="Powell A.J."/>
            <person name="Barry K."/>
            <person name="Miller A.N."/>
            <person name="Grigoriev I.V."/>
            <person name="Debuchy R."/>
            <person name="Gladieux P."/>
            <person name="Thoren M.H."/>
            <person name="Johannesson H."/>
        </authorList>
    </citation>
    <scope>NUCLEOTIDE SEQUENCE</scope>
    <source>
        <strain evidence="2">SMH3391-2</strain>
    </source>
</reference>
<dbReference type="Proteomes" id="UP001174934">
    <property type="component" value="Unassembled WGS sequence"/>
</dbReference>
<gene>
    <name evidence="2" type="ORF">B0T17DRAFT_613782</name>
</gene>
<sequence length="71" mass="7576">MQLPVVILAVLSMVVLPVQAAETGICSIQTNECLFDDGTHTKCGSGRPCTRDQAACNKFYPGKGLVFINCT</sequence>
<proteinExistence type="predicted"/>
<keyword evidence="1" id="KW-0732">Signal</keyword>
<organism evidence="2 3">
    <name type="scientific">Bombardia bombarda</name>
    <dbReference type="NCBI Taxonomy" id="252184"/>
    <lineage>
        <taxon>Eukaryota</taxon>
        <taxon>Fungi</taxon>
        <taxon>Dikarya</taxon>
        <taxon>Ascomycota</taxon>
        <taxon>Pezizomycotina</taxon>
        <taxon>Sordariomycetes</taxon>
        <taxon>Sordariomycetidae</taxon>
        <taxon>Sordariales</taxon>
        <taxon>Lasiosphaeriaceae</taxon>
        <taxon>Bombardia</taxon>
    </lineage>
</organism>
<evidence type="ECO:0000313" key="3">
    <source>
        <dbReference type="Proteomes" id="UP001174934"/>
    </source>
</evidence>
<comment type="caution">
    <text evidence="2">The sequence shown here is derived from an EMBL/GenBank/DDBJ whole genome shotgun (WGS) entry which is preliminary data.</text>
</comment>
<protein>
    <submittedName>
        <fullName evidence="2">Uncharacterized protein</fullName>
    </submittedName>
</protein>
<feature type="signal peptide" evidence="1">
    <location>
        <begin position="1"/>
        <end position="20"/>
    </location>
</feature>
<evidence type="ECO:0000256" key="1">
    <source>
        <dbReference type="SAM" id="SignalP"/>
    </source>
</evidence>
<name>A0AA39XP12_9PEZI</name>
<feature type="chain" id="PRO_5041438401" evidence="1">
    <location>
        <begin position="21"/>
        <end position="71"/>
    </location>
</feature>
<keyword evidence="3" id="KW-1185">Reference proteome</keyword>